<sequence length="335" mass="38148">MDPVFRDGRSKGTFKTATSRVFGTLISPFIVILHQNCGFLMTEYLNLPDDVWIEVVKYCDYDTCIQGVGLTNKKLRNIMLKYGPKKGAKLVMRLEDLSFTVRKLETMPAHRQITEVSIFPIHNLDWINAIAMTDKHLDNILALKPFKNSLSLHKLSLIAYGDYNSKTSVQPHQLDKLLAFLVTPGTILSCGWSVKDSRDHFIDITSALGVKLQKWSTSVSDLSNLLKLLGQIIVGYVKFDHGELKILVEDEGRFKDMVDIVKAFVREIAENESIFLLHLNIVLRTQFLHNSAMQISSTRSFIPLPRKPNLGFKIYSCWPECTVKLCTRASYDNFE</sequence>
<evidence type="ECO:0008006" key="3">
    <source>
        <dbReference type="Google" id="ProtNLM"/>
    </source>
</evidence>
<dbReference type="OrthoDB" id="10677857at2759"/>
<proteinExistence type="predicted"/>
<comment type="caution">
    <text evidence="1">The sequence shown here is derived from an EMBL/GenBank/DDBJ whole genome shotgun (WGS) entry which is preliminary data.</text>
</comment>
<protein>
    <recommendedName>
        <fullName evidence="3">F-box domain-containing protein</fullName>
    </recommendedName>
</protein>
<name>A0A4U5N2A8_STECR</name>
<dbReference type="EMBL" id="AZBU02000005">
    <property type="protein sequence ID" value="TKR76526.1"/>
    <property type="molecule type" value="Genomic_DNA"/>
</dbReference>
<organism evidence="1 2">
    <name type="scientific">Steinernema carpocapsae</name>
    <name type="common">Entomopathogenic nematode</name>
    <dbReference type="NCBI Taxonomy" id="34508"/>
    <lineage>
        <taxon>Eukaryota</taxon>
        <taxon>Metazoa</taxon>
        <taxon>Ecdysozoa</taxon>
        <taxon>Nematoda</taxon>
        <taxon>Chromadorea</taxon>
        <taxon>Rhabditida</taxon>
        <taxon>Tylenchina</taxon>
        <taxon>Panagrolaimomorpha</taxon>
        <taxon>Strongyloidoidea</taxon>
        <taxon>Steinernematidae</taxon>
        <taxon>Steinernema</taxon>
    </lineage>
</organism>
<evidence type="ECO:0000313" key="2">
    <source>
        <dbReference type="Proteomes" id="UP000298663"/>
    </source>
</evidence>
<reference evidence="1 2" key="1">
    <citation type="journal article" date="2015" name="Genome Biol.">
        <title>Comparative genomics of Steinernema reveals deeply conserved gene regulatory networks.</title>
        <authorList>
            <person name="Dillman A.R."/>
            <person name="Macchietto M."/>
            <person name="Porter C.F."/>
            <person name="Rogers A."/>
            <person name="Williams B."/>
            <person name="Antoshechkin I."/>
            <person name="Lee M.M."/>
            <person name="Goodwin Z."/>
            <person name="Lu X."/>
            <person name="Lewis E.E."/>
            <person name="Goodrich-Blair H."/>
            <person name="Stock S.P."/>
            <person name="Adams B.J."/>
            <person name="Sternberg P.W."/>
            <person name="Mortazavi A."/>
        </authorList>
    </citation>
    <scope>NUCLEOTIDE SEQUENCE [LARGE SCALE GENOMIC DNA]</scope>
    <source>
        <strain evidence="1 2">ALL</strain>
    </source>
</reference>
<evidence type="ECO:0000313" key="1">
    <source>
        <dbReference type="EMBL" id="TKR76526.1"/>
    </source>
</evidence>
<dbReference type="AlphaFoldDB" id="A0A4U5N2A8"/>
<dbReference type="Proteomes" id="UP000298663">
    <property type="component" value="Unassembled WGS sequence"/>
</dbReference>
<accession>A0A4U5N2A8</accession>
<reference evidence="1 2" key="2">
    <citation type="journal article" date="2019" name="G3 (Bethesda)">
        <title>Hybrid Assembly of the Genome of the Entomopathogenic Nematode Steinernema carpocapsae Identifies the X-Chromosome.</title>
        <authorList>
            <person name="Serra L."/>
            <person name="Macchietto M."/>
            <person name="Macias-Munoz A."/>
            <person name="McGill C.J."/>
            <person name="Rodriguez I.M."/>
            <person name="Rodriguez B."/>
            <person name="Murad R."/>
            <person name="Mortazavi A."/>
        </authorList>
    </citation>
    <scope>NUCLEOTIDE SEQUENCE [LARGE SCALE GENOMIC DNA]</scope>
    <source>
        <strain evidence="1 2">ALL</strain>
    </source>
</reference>
<gene>
    <name evidence="1" type="ORF">L596_017650</name>
</gene>
<keyword evidence="2" id="KW-1185">Reference proteome</keyword>